<name>A0A8S1NZ25_9CILI</name>
<evidence type="ECO:0000313" key="1">
    <source>
        <dbReference type="EMBL" id="CAD8095891.1"/>
    </source>
</evidence>
<sequence length="114" mass="13744">MINYAILKRPFWKVQSQILQCFGNLNNHRSMKPLTIINQWIQLNQDLEMNESRPKNWFFIVGYQISIGLSQNNQLQYIIKLEEVLIDDLNWTYLGQYLFVIFQPLIFLYKSLIE</sequence>
<organism evidence="1 2">
    <name type="scientific">Paramecium sonneborni</name>
    <dbReference type="NCBI Taxonomy" id="65129"/>
    <lineage>
        <taxon>Eukaryota</taxon>
        <taxon>Sar</taxon>
        <taxon>Alveolata</taxon>
        <taxon>Ciliophora</taxon>
        <taxon>Intramacronucleata</taxon>
        <taxon>Oligohymenophorea</taxon>
        <taxon>Peniculida</taxon>
        <taxon>Parameciidae</taxon>
        <taxon>Paramecium</taxon>
    </lineage>
</organism>
<dbReference type="EMBL" id="CAJJDN010000065">
    <property type="protein sequence ID" value="CAD8095891.1"/>
    <property type="molecule type" value="Genomic_DNA"/>
</dbReference>
<keyword evidence="2" id="KW-1185">Reference proteome</keyword>
<accession>A0A8S1NZ25</accession>
<evidence type="ECO:0000313" key="2">
    <source>
        <dbReference type="Proteomes" id="UP000692954"/>
    </source>
</evidence>
<protein>
    <submittedName>
        <fullName evidence="1">Uncharacterized protein</fullName>
    </submittedName>
</protein>
<proteinExistence type="predicted"/>
<comment type="caution">
    <text evidence="1">The sequence shown here is derived from an EMBL/GenBank/DDBJ whole genome shotgun (WGS) entry which is preliminary data.</text>
</comment>
<gene>
    <name evidence="1" type="ORF">PSON_ATCC_30995.1.T0650142</name>
</gene>
<reference evidence="1" key="1">
    <citation type="submission" date="2021-01" db="EMBL/GenBank/DDBJ databases">
        <authorList>
            <consortium name="Genoscope - CEA"/>
            <person name="William W."/>
        </authorList>
    </citation>
    <scope>NUCLEOTIDE SEQUENCE</scope>
</reference>
<dbReference type="AlphaFoldDB" id="A0A8S1NZ25"/>
<dbReference type="Proteomes" id="UP000692954">
    <property type="component" value="Unassembled WGS sequence"/>
</dbReference>